<name>A0ABY3ZQT4_9RHOB</name>
<dbReference type="InterPro" id="IPR032466">
    <property type="entry name" value="Metal_Hydrolase"/>
</dbReference>
<protein>
    <submittedName>
        <fullName evidence="6">D-hydantoinase</fullName>
        <ecNumber evidence="6">3.5.2.-</ecNumber>
    </submittedName>
</protein>
<sequence>MEFDLVVRNGTVVTASDRTDCDVGIRDGKIVALMKGLPKAPREIDAAGRLVLPGGVEAHCHIEQSSSLGIQTSDDFESGSISAAFGGNTTIMPFAAQHKGQSLLDVVADYEARAAAKSVIDYSYHLIVSDANEDVLHNQLPKLIKKGLTSFKVYTTYELLKLDDYQILEVLSVARREGALVMVHAENHDMIRWLTKRLLDAGHKEPKYHGISHSRIAEGEATNRAISLSELVDQPLLVVHVSCQQATEAIRDAQSKGLKIYGETCPQYLFLTVDDLDRQGMEGAMFCCSPPPRDASSQEAIWTGIQNGTFQIVSSDHAPYRFDETAKLQAGPDAPFNKIANGIPGIELRMPLLFSEGVCKGRIDLHRFVELTSTNAARLYGLFPRKGTISVGADADLAIWDPDVKYTVSWDDLHDNVGYTPYAGMELTGWPTTVINRGRVVVDQGQLNASPGDGTFVPREHSDLAKPRGTLVREVDPARNFGAKIL</sequence>
<dbReference type="Gene3D" id="3.20.20.140">
    <property type="entry name" value="Metal-dependent hydrolases"/>
    <property type="match status" value="1"/>
</dbReference>
<organism evidence="6 7">
    <name type="scientific">Sulfitobacter dubius</name>
    <dbReference type="NCBI Taxonomy" id="218673"/>
    <lineage>
        <taxon>Bacteria</taxon>
        <taxon>Pseudomonadati</taxon>
        <taxon>Pseudomonadota</taxon>
        <taxon>Alphaproteobacteria</taxon>
        <taxon>Rhodobacterales</taxon>
        <taxon>Roseobacteraceae</taxon>
        <taxon>Sulfitobacter</taxon>
    </lineage>
</organism>
<comment type="similarity">
    <text evidence="2">Belongs to the metallo-dependent hydrolases superfamily. Hydantoinase/dihydropyrimidinase family.</text>
</comment>
<keyword evidence="6" id="KW-0614">Plasmid</keyword>
<dbReference type="NCBIfam" id="NF009941">
    <property type="entry name" value="PRK13404.1"/>
    <property type="match status" value="1"/>
</dbReference>
<keyword evidence="4 6" id="KW-0378">Hydrolase</keyword>
<dbReference type="Gene3D" id="2.30.40.10">
    <property type="entry name" value="Urease, subunit C, domain 1"/>
    <property type="match status" value="1"/>
</dbReference>
<keyword evidence="3" id="KW-0479">Metal-binding</keyword>
<dbReference type="CDD" id="cd01314">
    <property type="entry name" value="D-HYD"/>
    <property type="match status" value="1"/>
</dbReference>
<dbReference type="RefSeq" id="WP_243263770.1">
    <property type="nucleotide sequence ID" value="NZ_CP085147.1"/>
</dbReference>
<reference evidence="7" key="1">
    <citation type="journal article" date="2022" name="Microorganisms">
        <title>Beyond the ABCs#Discovery of Three New Plasmid Types in Rhodobacterales (RepQ, RepY, RepW).</title>
        <authorList>
            <person name="Freese H.M."/>
            <person name="Ringel V."/>
            <person name="Overmann J."/>
            <person name="Petersen J."/>
        </authorList>
    </citation>
    <scope>NUCLEOTIDE SEQUENCE [LARGE SCALE GENOMIC DNA]</scope>
    <source>
        <strain evidence="7">DSM 109990</strain>
        <plasmid evidence="7">pDSM109990_c</plasmid>
    </source>
</reference>
<evidence type="ECO:0000256" key="2">
    <source>
        <dbReference type="ARBA" id="ARBA00008829"/>
    </source>
</evidence>
<evidence type="ECO:0000256" key="4">
    <source>
        <dbReference type="ARBA" id="ARBA00022801"/>
    </source>
</evidence>
<keyword evidence="7" id="KW-1185">Reference proteome</keyword>
<dbReference type="InterPro" id="IPR011059">
    <property type="entry name" value="Metal-dep_hydrolase_composite"/>
</dbReference>
<dbReference type="Proteomes" id="UP000831019">
    <property type="component" value="Plasmid pDSM109990_c"/>
</dbReference>
<accession>A0ABY3ZQT4</accession>
<gene>
    <name evidence="6" type="ORF">DSM109990_03874</name>
</gene>
<evidence type="ECO:0000313" key="7">
    <source>
        <dbReference type="Proteomes" id="UP000831019"/>
    </source>
</evidence>
<evidence type="ECO:0000313" key="6">
    <source>
        <dbReference type="EMBL" id="UOA16985.1"/>
    </source>
</evidence>
<dbReference type="GO" id="GO:0016787">
    <property type="term" value="F:hydrolase activity"/>
    <property type="evidence" value="ECO:0007669"/>
    <property type="project" value="UniProtKB-KW"/>
</dbReference>
<dbReference type="SUPFAM" id="SSF51556">
    <property type="entry name" value="Metallo-dependent hydrolases"/>
    <property type="match status" value="1"/>
</dbReference>
<dbReference type="InterPro" id="IPR050378">
    <property type="entry name" value="Metallo-dep_Hydrolases_sf"/>
</dbReference>
<comment type="cofactor">
    <cofactor evidence="1">
        <name>Zn(2+)</name>
        <dbReference type="ChEBI" id="CHEBI:29105"/>
    </cofactor>
</comment>
<dbReference type="InterPro" id="IPR011778">
    <property type="entry name" value="Hydantoinase/dihydroPyrase"/>
</dbReference>
<dbReference type="NCBIfam" id="TIGR02033">
    <property type="entry name" value="D-hydantoinase"/>
    <property type="match status" value="1"/>
</dbReference>
<dbReference type="SUPFAM" id="SSF51338">
    <property type="entry name" value="Composite domain of metallo-dependent hydrolases"/>
    <property type="match status" value="2"/>
</dbReference>
<evidence type="ECO:0000256" key="1">
    <source>
        <dbReference type="ARBA" id="ARBA00001947"/>
    </source>
</evidence>
<evidence type="ECO:0000256" key="3">
    <source>
        <dbReference type="ARBA" id="ARBA00022723"/>
    </source>
</evidence>
<dbReference type="PANTHER" id="PTHR11647:SF1">
    <property type="entry name" value="COLLAPSIN RESPONSE MEDIATOR PROTEIN"/>
    <property type="match status" value="1"/>
</dbReference>
<dbReference type="PANTHER" id="PTHR11647">
    <property type="entry name" value="HYDRANTOINASE/DIHYDROPYRIMIDINASE FAMILY MEMBER"/>
    <property type="match status" value="1"/>
</dbReference>
<evidence type="ECO:0000259" key="5">
    <source>
        <dbReference type="Pfam" id="PF01979"/>
    </source>
</evidence>
<feature type="domain" description="Amidohydrolase-related" evidence="5">
    <location>
        <begin position="50"/>
        <end position="441"/>
    </location>
</feature>
<geneLocation type="plasmid" evidence="6 7">
    <name>pDSM109990_c</name>
</geneLocation>
<dbReference type="InterPro" id="IPR006680">
    <property type="entry name" value="Amidohydro-rel"/>
</dbReference>
<dbReference type="EC" id="3.5.2.-" evidence="6"/>
<dbReference type="Pfam" id="PF01979">
    <property type="entry name" value="Amidohydro_1"/>
    <property type="match status" value="1"/>
</dbReference>
<proteinExistence type="inferred from homology"/>
<dbReference type="EMBL" id="CP085147">
    <property type="protein sequence ID" value="UOA16985.1"/>
    <property type="molecule type" value="Genomic_DNA"/>
</dbReference>